<dbReference type="RefSeq" id="WP_226941693.1">
    <property type="nucleotide sequence ID" value="NZ_CP045201.1"/>
</dbReference>
<keyword evidence="4 7" id="KW-0812">Transmembrane</keyword>
<accession>A0A7L9WNU8</accession>
<evidence type="ECO:0000313" key="9">
    <source>
        <dbReference type="EMBL" id="QOL81919.1"/>
    </source>
</evidence>
<keyword evidence="6 7" id="KW-0472">Membrane</keyword>
<dbReference type="GO" id="GO:0022857">
    <property type="term" value="F:transmembrane transporter activity"/>
    <property type="evidence" value="ECO:0007669"/>
    <property type="project" value="InterPro"/>
</dbReference>
<dbReference type="InterPro" id="IPR010290">
    <property type="entry name" value="TM_effector"/>
</dbReference>
<evidence type="ECO:0000259" key="8">
    <source>
        <dbReference type="PROSITE" id="PS50850"/>
    </source>
</evidence>
<evidence type="ECO:0000256" key="5">
    <source>
        <dbReference type="ARBA" id="ARBA00022989"/>
    </source>
</evidence>
<comment type="subcellular location">
    <subcellularLocation>
        <location evidence="1">Cell membrane</location>
        <topology evidence="1">Multi-pass membrane protein</topology>
    </subcellularLocation>
</comment>
<dbReference type="SUPFAM" id="SSF103473">
    <property type="entry name" value="MFS general substrate transporter"/>
    <property type="match status" value="1"/>
</dbReference>
<dbReference type="CDD" id="cd06173">
    <property type="entry name" value="MFS_MefA_like"/>
    <property type="match status" value="1"/>
</dbReference>
<feature type="transmembrane region" description="Helical" evidence="7">
    <location>
        <begin position="12"/>
        <end position="36"/>
    </location>
</feature>
<organism evidence="9 10">
    <name type="scientific">Pseudooceanicola spongiae</name>
    <dbReference type="NCBI Taxonomy" id="2613965"/>
    <lineage>
        <taxon>Bacteria</taxon>
        <taxon>Pseudomonadati</taxon>
        <taxon>Pseudomonadota</taxon>
        <taxon>Alphaproteobacteria</taxon>
        <taxon>Rhodobacterales</taxon>
        <taxon>Paracoccaceae</taxon>
        <taxon>Pseudooceanicola</taxon>
    </lineage>
</organism>
<evidence type="ECO:0000256" key="3">
    <source>
        <dbReference type="ARBA" id="ARBA00022475"/>
    </source>
</evidence>
<evidence type="ECO:0000256" key="4">
    <source>
        <dbReference type="ARBA" id="ARBA00022692"/>
    </source>
</evidence>
<feature type="domain" description="Major facilitator superfamily (MFS) profile" evidence="8">
    <location>
        <begin position="9"/>
        <end position="397"/>
    </location>
</feature>
<gene>
    <name evidence="9" type="ORF">F3W81_14450</name>
</gene>
<feature type="transmembrane region" description="Helical" evidence="7">
    <location>
        <begin position="168"/>
        <end position="187"/>
    </location>
</feature>
<dbReference type="Pfam" id="PF05977">
    <property type="entry name" value="MFS_3"/>
    <property type="match status" value="1"/>
</dbReference>
<feature type="transmembrane region" description="Helical" evidence="7">
    <location>
        <begin position="138"/>
        <end position="162"/>
    </location>
</feature>
<dbReference type="PROSITE" id="PS50850">
    <property type="entry name" value="MFS"/>
    <property type="match status" value="1"/>
</dbReference>
<evidence type="ECO:0000256" key="2">
    <source>
        <dbReference type="ARBA" id="ARBA00022448"/>
    </source>
</evidence>
<feature type="transmembrane region" description="Helical" evidence="7">
    <location>
        <begin position="75"/>
        <end position="98"/>
    </location>
</feature>
<feature type="transmembrane region" description="Helical" evidence="7">
    <location>
        <begin position="42"/>
        <end position="63"/>
    </location>
</feature>
<feature type="transmembrane region" description="Helical" evidence="7">
    <location>
        <begin position="370"/>
        <end position="389"/>
    </location>
</feature>
<feature type="transmembrane region" description="Helical" evidence="7">
    <location>
        <begin position="284"/>
        <end position="305"/>
    </location>
</feature>
<evidence type="ECO:0000256" key="7">
    <source>
        <dbReference type="SAM" id="Phobius"/>
    </source>
</evidence>
<dbReference type="EMBL" id="CP045201">
    <property type="protein sequence ID" value="QOL81919.1"/>
    <property type="molecule type" value="Genomic_DNA"/>
</dbReference>
<dbReference type="InterPro" id="IPR020846">
    <property type="entry name" value="MFS_dom"/>
</dbReference>
<dbReference type="AlphaFoldDB" id="A0A7L9WNU8"/>
<feature type="transmembrane region" description="Helical" evidence="7">
    <location>
        <begin position="311"/>
        <end position="330"/>
    </location>
</feature>
<keyword evidence="5 7" id="KW-1133">Transmembrane helix</keyword>
<dbReference type="InterPro" id="IPR036259">
    <property type="entry name" value="MFS_trans_sf"/>
</dbReference>
<keyword evidence="3" id="KW-1003">Cell membrane</keyword>
<evidence type="ECO:0000313" key="10">
    <source>
        <dbReference type="Proteomes" id="UP000594118"/>
    </source>
</evidence>
<name>A0A7L9WNU8_9RHOB</name>
<sequence>MKHPLSVPIFRALWIATLVSNIGTWMSSVGAGWLMTSLSPDPLVVALVQVASTFPMFLLALPAGALADIIDRRKILIWSQLFAIAAAGALAVATWAGLMTSGMLLLFTALMAIGAALSAPAFQAIVPELVERESLQDAVTLNGLAINIARAIGPALAGFIIAATGPEAVFALNALSTLGVVLVLWRWNRKADVRLLPAEHLSGAMRVGLRYALRSSELQAVLVRTAAFIVFASSMWALLPLIARDTLGQGAAGYGALLGFMGIGAVAGAVLMPRLRALVTSNRMSLLASVGMALALACLAVTSGFALACALLFVIGICWIAMMSVLNGAAQAGSPGWVKARALAVYLLIFQGAMSLGSLLWGALAGYVGIPVTLLIAAAGLVVTTLLVARPFALNTSSAIDFSPSDHWPSPIVALEPTADRGPVMITIEYHLAQGDMAAFTLAMARLRKIRKRDGAIRWGLFEDAANPGVIVETFMVESWLEHMRQHARVTNADRVVQDAAQAFHIGEEKPLVRHLIAPQR</sequence>
<dbReference type="PANTHER" id="PTHR23513:SF11">
    <property type="entry name" value="STAPHYLOFERRIN A TRANSPORTER"/>
    <property type="match status" value="1"/>
</dbReference>
<keyword evidence="10" id="KW-1185">Reference proteome</keyword>
<reference evidence="9 10" key="1">
    <citation type="submission" date="2019-10" db="EMBL/GenBank/DDBJ databases">
        <title>Pseudopuniceibacterium sp. HQ09 islated from Antarctica.</title>
        <authorList>
            <person name="Liao L."/>
            <person name="Su S."/>
            <person name="Chen B."/>
            <person name="Yu Y."/>
        </authorList>
    </citation>
    <scope>NUCLEOTIDE SEQUENCE [LARGE SCALE GENOMIC DNA]</scope>
    <source>
        <strain evidence="9 10">HQ09</strain>
    </source>
</reference>
<protein>
    <submittedName>
        <fullName evidence="9">MFS transporter</fullName>
    </submittedName>
</protein>
<evidence type="ECO:0000256" key="1">
    <source>
        <dbReference type="ARBA" id="ARBA00004651"/>
    </source>
</evidence>
<feature type="transmembrane region" description="Helical" evidence="7">
    <location>
        <begin position="342"/>
        <end position="364"/>
    </location>
</feature>
<proteinExistence type="predicted"/>
<feature type="transmembrane region" description="Helical" evidence="7">
    <location>
        <begin position="251"/>
        <end position="272"/>
    </location>
</feature>
<dbReference type="PANTHER" id="PTHR23513">
    <property type="entry name" value="INTEGRAL MEMBRANE EFFLUX PROTEIN-RELATED"/>
    <property type="match status" value="1"/>
</dbReference>
<dbReference type="Gene3D" id="1.20.1250.20">
    <property type="entry name" value="MFS general substrate transporter like domains"/>
    <property type="match status" value="1"/>
</dbReference>
<evidence type="ECO:0000256" key="6">
    <source>
        <dbReference type="ARBA" id="ARBA00023136"/>
    </source>
</evidence>
<feature type="transmembrane region" description="Helical" evidence="7">
    <location>
        <begin position="104"/>
        <end position="126"/>
    </location>
</feature>
<dbReference type="KEGG" id="pshq:F3W81_14450"/>
<dbReference type="Proteomes" id="UP000594118">
    <property type="component" value="Chromosome"/>
</dbReference>
<dbReference type="GO" id="GO:0005886">
    <property type="term" value="C:plasma membrane"/>
    <property type="evidence" value="ECO:0007669"/>
    <property type="project" value="UniProtKB-SubCell"/>
</dbReference>
<feature type="transmembrane region" description="Helical" evidence="7">
    <location>
        <begin position="221"/>
        <end position="239"/>
    </location>
</feature>
<keyword evidence="2" id="KW-0813">Transport</keyword>